<name>A0A5C8ZHE6_9ACTN</name>
<evidence type="ECO:0000313" key="6">
    <source>
        <dbReference type="Proteomes" id="UP000321234"/>
    </source>
</evidence>
<organism evidence="5 6">
    <name type="scientific">Quadrisphaera setariae</name>
    <dbReference type="NCBI Taxonomy" id="2593304"/>
    <lineage>
        <taxon>Bacteria</taxon>
        <taxon>Bacillati</taxon>
        <taxon>Actinomycetota</taxon>
        <taxon>Actinomycetes</taxon>
        <taxon>Kineosporiales</taxon>
        <taxon>Kineosporiaceae</taxon>
        <taxon>Quadrisphaera</taxon>
    </lineage>
</organism>
<dbReference type="InterPro" id="IPR039536">
    <property type="entry name" value="TetR_C_Proteobacteria"/>
</dbReference>
<feature type="region of interest" description="Disordered" evidence="3">
    <location>
        <begin position="1"/>
        <end position="37"/>
    </location>
</feature>
<feature type="domain" description="HTH tetR-type" evidence="4">
    <location>
        <begin position="100"/>
        <end position="160"/>
    </location>
</feature>
<dbReference type="InterPro" id="IPR050109">
    <property type="entry name" value="HTH-type_TetR-like_transc_reg"/>
</dbReference>
<comment type="caution">
    <text evidence="5">The sequence shown here is derived from an EMBL/GenBank/DDBJ whole genome shotgun (WGS) entry which is preliminary data.</text>
</comment>
<evidence type="ECO:0000256" key="2">
    <source>
        <dbReference type="PROSITE-ProRule" id="PRU00335"/>
    </source>
</evidence>
<sequence length="321" mass="34761">MVRQLEPGPGQRQHQADHHVERPRDHTPAQQAAGHRRRRVELVLRHDPHPLLLHRSVQHRWSYGSPDGTLVPGPHPEGAIVASAETHDDDEARGEDPRAARSRQRVLTAATACFLAHGYDASTVEQVAAEAGLAKRTVFNLYADKASLFRAALERSIDTAERFTGELLAHVHELAGARDLRAGLGRVAEELALTVLAGPVVPLRRLLAREGERFPDLLADYRRRAPEAVLVALASTFAALTERGRLAVASPELAAEQFAFLVMGADLDRGMLGEPPPPAERIRARAAAGVDTFWRAHRPGQAPAPDPETGPRGGSATSSTS</sequence>
<dbReference type="PROSITE" id="PS50977">
    <property type="entry name" value="HTH_TETR_2"/>
    <property type="match status" value="1"/>
</dbReference>
<feature type="DNA-binding region" description="H-T-H motif" evidence="2">
    <location>
        <begin position="123"/>
        <end position="142"/>
    </location>
</feature>
<dbReference type="EMBL" id="VKAC01000004">
    <property type="protein sequence ID" value="TXR56591.1"/>
    <property type="molecule type" value="Genomic_DNA"/>
</dbReference>
<dbReference type="PANTHER" id="PTHR30055:SF146">
    <property type="entry name" value="HTH-TYPE TRANSCRIPTIONAL DUAL REGULATOR CECR"/>
    <property type="match status" value="1"/>
</dbReference>
<dbReference type="AlphaFoldDB" id="A0A5C8ZHE6"/>
<evidence type="ECO:0000256" key="3">
    <source>
        <dbReference type="SAM" id="MobiDB-lite"/>
    </source>
</evidence>
<dbReference type="Pfam" id="PF00440">
    <property type="entry name" value="TetR_N"/>
    <property type="match status" value="1"/>
</dbReference>
<dbReference type="Proteomes" id="UP000321234">
    <property type="component" value="Unassembled WGS sequence"/>
</dbReference>
<reference evidence="5 6" key="1">
    <citation type="submission" date="2019-07" db="EMBL/GenBank/DDBJ databases">
        <title>Quadrisphaera sp. strain DD2A genome sequencing and assembly.</title>
        <authorList>
            <person name="Kim I."/>
        </authorList>
    </citation>
    <scope>NUCLEOTIDE SEQUENCE [LARGE SCALE GENOMIC DNA]</scope>
    <source>
        <strain evidence="5 6">DD2A</strain>
    </source>
</reference>
<keyword evidence="6" id="KW-1185">Reference proteome</keyword>
<dbReference type="GO" id="GO:0000976">
    <property type="term" value="F:transcription cis-regulatory region binding"/>
    <property type="evidence" value="ECO:0007669"/>
    <property type="project" value="TreeGrafter"/>
</dbReference>
<dbReference type="InterPro" id="IPR009057">
    <property type="entry name" value="Homeodomain-like_sf"/>
</dbReference>
<dbReference type="Pfam" id="PF14246">
    <property type="entry name" value="TetR_C_7"/>
    <property type="match status" value="1"/>
</dbReference>
<dbReference type="Gene3D" id="1.10.357.10">
    <property type="entry name" value="Tetracycline Repressor, domain 2"/>
    <property type="match status" value="1"/>
</dbReference>
<dbReference type="GO" id="GO:0003700">
    <property type="term" value="F:DNA-binding transcription factor activity"/>
    <property type="evidence" value="ECO:0007669"/>
    <property type="project" value="TreeGrafter"/>
</dbReference>
<evidence type="ECO:0000259" key="4">
    <source>
        <dbReference type="PROSITE" id="PS50977"/>
    </source>
</evidence>
<keyword evidence="1 2" id="KW-0238">DNA-binding</keyword>
<evidence type="ECO:0000256" key="1">
    <source>
        <dbReference type="ARBA" id="ARBA00023125"/>
    </source>
</evidence>
<proteinExistence type="predicted"/>
<feature type="region of interest" description="Disordered" evidence="3">
    <location>
        <begin position="295"/>
        <end position="321"/>
    </location>
</feature>
<dbReference type="SUPFAM" id="SSF46689">
    <property type="entry name" value="Homeodomain-like"/>
    <property type="match status" value="1"/>
</dbReference>
<evidence type="ECO:0000313" key="5">
    <source>
        <dbReference type="EMBL" id="TXR56591.1"/>
    </source>
</evidence>
<feature type="compositionally biased region" description="Basic and acidic residues" evidence="3">
    <location>
        <begin position="14"/>
        <end position="27"/>
    </location>
</feature>
<dbReference type="InterPro" id="IPR001647">
    <property type="entry name" value="HTH_TetR"/>
</dbReference>
<protein>
    <submittedName>
        <fullName evidence="5">TetR/AcrR family transcriptional regulator</fullName>
    </submittedName>
</protein>
<dbReference type="OrthoDB" id="7186128at2"/>
<accession>A0A5C8ZHE6</accession>
<dbReference type="PANTHER" id="PTHR30055">
    <property type="entry name" value="HTH-TYPE TRANSCRIPTIONAL REGULATOR RUTR"/>
    <property type="match status" value="1"/>
</dbReference>
<gene>
    <name evidence="5" type="ORF">FMM08_07325</name>
</gene>